<feature type="non-terminal residue" evidence="7">
    <location>
        <position position="1"/>
    </location>
</feature>
<dbReference type="OrthoDB" id="10045365at2759"/>
<reference evidence="9" key="1">
    <citation type="submission" date="2012-12" db="EMBL/GenBank/DDBJ databases">
        <authorList>
            <person name="Hellsten U."/>
            <person name="Grimwood J."/>
            <person name="Chapman J.A."/>
            <person name="Shapiro H."/>
            <person name="Aerts A."/>
            <person name="Otillar R.P."/>
            <person name="Terry A.Y."/>
            <person name="Boore J.L."/>
            <person name="Simakov O."/>
            <person name="Marletaz F."/>
            <person name="Cho S.-J."/>
            <person name="Edsinger-Gonzales E."/>
            <person name="Havlak P."/>
            <person name="Kuo D.-H."/>
            <person name="Larsson T."/>
            <person name="Lv J."/>
            <person name="Arendt D."/>
            <person name="Savage R."/>
            <person name="Osoegawa K."/>
            <person name="de Jong P."/>
            <person name="Lindberg D.R."/>
            <person name="Seaver E.C."/>
            <person name="Weisblat D.A."/>
            <person name="Putnam N.H."/>
            <person name="Grigoriev I.V."/>
            <person name="Rokhsar D.S."/>
        </authorList>
    </citation>
    <scope>NUCLEOTIDE SEQUENCE</scope>
    <source>
        <strain evidence="9">I ESC-2004</strain>
    </source>
</reference>
<reference evidence="8" key="3">
    <citation type="submission" date="2015-06" db="UniProtKB">
        <authorList>
            <consortium name="EnsemblMetazoa"/>
        </authorList>
    </citation>
    <scope>IDENTIFICATION</scope>
</reference>
<evidence type="ECO:0000259" key="6">
    <source>
        <dbReference type="SMART" id="SM00181"/>
    </source>
</evidence>
<dbReference type="InterPro" id="IPR000742">
    <property type="entry name" value="EGF"/>
</dbReference>
<evidence type="ECO:0000256" key="4">
    <source>
        <dbReference type="ARBA" id="ARBA00023157"/>
    </source>
</evidence>
<keyword evidence="1" id="KW-0245">EGF-like domain</keyword>
<dbReference type="SUPFAM" id="SSF57196">
    <property type="entry name" value="EGF/Laminin"/>
    <property type="match status" value="2"/>
</dbReference>
<reference evidence="7 9" key="2">
    <citation type="journal article" date="2013" name="Nature">
        <title>Insights into bilaterian evolution from three spiralian genomes.</title>
        <authorList>
            <person name="Simakov O."/>
            <person name="Marletaz F."/>
            <person name="Cho S.J."/>
            <person name="Edsinger-Gonzales E."/>
            <person name="Havlak P."/>
            <person name="Hellsten U."/>
            <person name="Kuo D.H."/>
            <person name="Larsson T."/>
            <person name="Lv J."/>
            <person name="Arendt D."/>
            <person name="Savage R."/>
            <person name="Osoegawa K."/>
            <person name="de Jong P."/>
            <person name="Grimwood J."/>
            <person name="Chapman J.A."/>
            <person name="Shapiro H."/>
            <person name="Aerts A."/>
            <person name="Otillar R.P."/>
            <person name="Terry A.Y."/>
            <person name="Boore J.L."/>
            <person name="Grigoriev I.V."/>
            <person name="Lindberg D.R."/>
            <person name="Seaver E.C."/>
            <person name="Weisblat D.A."/>
            <person name="Putnam N.H."/>
            <person name="Rokhsar D.S."/>
        </authorList>
    </citation>
    <scope>NUCLEOTIDE SEQUENCE</scope>
    <source>
        <strain evidence="7 9">I ESC-2004</strain>
    </source>
</reference>
<dbReference type="PANTHER" id="PTHR24034:SF209">
    <property type="entry name" value="EGF-LIKE DOMAIN-CONTAINING PROTEIN"/>
    <property type="match status" value="1"/>
</dbReference>
<dbReference type="InterPro" id="IPR050751">
    <property type="entry name" value="ECM_structural_protein"/>
</dbReference>
<dbReference type="GO" id="GO:0005509">
    <property type="term" value="F:calcium ion binding"/>
    <property type="evidence" value="ECO:0007669"/>
    <property type="project" value="InterPro"/>
</dbReference>
<dbReference type="STRING" id="283909.R7TYF3"/>
<dbReference type="PANTHER" id="PTHR24034">
    <property type="entry name" value="EGF-LIKE DOMAIN-CONTAINING PROTEIN"/>
    <property type="match status" value="1"/>
</dbReference>
<gene>
    <name evidence="7" type="ORF">CAPTEDRAFT_92044</name>
</gene>
<keyword evidence="2" id="KW-0732">Signal</keyword>
<dbReference type="EMBL" id="AMQN01048809">
    <property type="status" value="NOT_ANNOTATED_CDS"/>
    <property type="molecule type" value="Genomic_DNA"/>
</dbReference>
<keyword evidence="3" id="KW-0677">Repeat</keyword>
<sequence>GCQHQCTEDERDEWCSCDDGFEIPDEDWRNCIDINECEGERGEDYEEDCHICVNTIGSYTCECYDGYELDSATNQTCIGELYLVIEYNSVVRGVQDVYN</sequence>
<dbReference type="AlphaFoldDB" id="R7TYF3"/>
<evidence type="ECO:0000256" key="1">
    <source>
        <dbReference type="ARBA" id="ARBA00022536"/>
    </source>
</evidence>
<evidence type="ECO:0000313" key="9">
    <source>
        <dbReference type="Proteomes" id="UP000014760"/>
    </source>
</evidence>
<name>R7TYF3_CAPTE</name>
<feature type="domain" description="EGF-like" evidence="6">
    <location>
        <begin position="1"/>
        <end position="32"/>
    </location>
</feature>
<dbReference type="HOGENOM" id="CLU_004826_10_0_1"/>
<evidence type="ECO:0000313" key="7">
    <source>
        <dbReference type="EMBL" id="ELT98657.1"/>
    </source>
</evidence>
<dbReference type="EnsemblMetazoa" id="CapteT92044">
    <property type="protein sequence ID" value="CapteP92044"/>
    <property type="gene ID" value="CapteG92044"/>
</dbReference>
<keyword evidence="4" id="KW-1015">Disulfide bond</keyword>
<evidence type="ECO:0000313" key="8">
    <source>
        <dbReference type="EnsemblMetazoa" id="CapteP92044"/>
    </source>
</evidence>
<keyword evidence="9" id="KW-1185">Reference proteome</keyword>
<dbReference type="Pfam" id="PF07645">
    <property type="entry name" value="EGF_CA"/>
    <property type="match status" value="1"/>
</dbReference>
<evidence type="ECO:0008006" key="10">
    <source>
        <dbReference type="Google" id="ProtNLM"/>
    </source>
</evidence>
<protein>
    <recommendedName>
        <fullName evidence="10">EGF-like domain-containing protein</fullName>
    </recommendedName>
</protein>
<evidence type="ECO:0000259" key="5">
    <source>
        <dbReference type="SMART" id="SM00179"/>
    </source>
</evidence>
<dbReference type="Gene3D" id="2.10.25.10">
    <property type="entry name" value="Laminin"/>
    <property type="match status" value="2"/>
</dbReference>
<dbReference type="SMART" id="SM00181">
    <property type="entry name" value="EGF"/>
    <property type="match status" value="2"/>
</dbReference>
<dbReference type="InterPro" id="IPR049883">
    <property type="entry name" value="NOTCH1_EGF-like"/>
</dbReference>
<dbReference type="EMBL" id="KB307670">
    <property type="protein sequence ID" value="ELT98657.1"/>
    <property type="molecule type" value="Genomic_DNA"/>
</dbReference>
<dbReference type="SMART" id="SM00179">
    <property type="entry name" value="EGF_CA"/>
    <property type="match status" value="1"/>
</dbReference>
<proteinExistence type="predicted"/>
<dbReference type="InterPro" id="IPR001881">
    <property type="entry name" value="EGF-like_Ca-bd_dom"/>
</dbReference>
<dbReference type="Proteomes" id="UP000014760">
    <property type="component" value="Unassembled WGS sequence"/>
</dbReference>
<accession>R7TYF3</accession>
<evidence type="ECO:0000256" key="3">
    <source>
        <dbReference type="ARBA" id="ARBA00022737"/>
    </source>
</evidence>
<evidence type="ECO:0000256" key="2">
    <source>
        <dbReference type="ARBA" id="ARBA00022729"/>
    </source>
</evidence>
<organism evidence="7">
    <name type="scientific">Capitella teleta</name>
    <name type="common">Polychaete worm</name>
    <dbReference type="NCBI Taxonomy" id="283909"/>
    <lineage>
        <taxon>Eukaryota</taxon>
        <taxon>Metazoa</taxon>
        <taxon>Spiralia</taxon>
        <taxon>Lophotrochozoa</taxon>
        <taxon>Annelida</taxon>
        <taxon>Polychaeta</taxon>
        <taxon>Sedentaria</taxon>
        <taxon>Scolecida</taxon>
        <taxon>Capitellidae</taxon>
        <taxon>Capitella</taxon>
    </lineage>
</organism>
<feature type="domain" description="EGF-like" evidence="6">
    <location>
        <begin position="36"/>
        <end position="78"/>
    </location>
</feature>
<feature type="domain" description="EGF-like calcium-binding" evidence="5">
    <location>
        <begin position="33"/>
        <end position="78"/>
    </location>
</feature>